<evidence type="ECO:0000256" key="1">
    <source>
        <dbReference type="ARBA" id="ARBA00009981"/>
    </source>
</evidence>
<evidence type="ECO:0000313" key="3">
    <source>
        <dbReference type="EMBL" id="PJE68903.1"/>
    </source>
</evidence>
<proteinExistence type="inferred from homology"/>
<dbReference type="SUPFAM" id="SSF143120">
    <property type="entry name" value="YefM-like"/>
    <property type="match status" value="1"/>
</dbReference>
<sequence>MIIPTEENTKTVTDLREDVVKILASLQKQKGPQFVFYRSKPKAVLLAIGEYQRLLELLEDYEDSLEASEVIAEAKAKKEKLYSFDQVAKMVDYK</sequence>
<comment type="caution">
    <text evidence="3">The sequence shown here is derived from an EMBL/GenBank/DDBJ whole genome shotgun (WGS) entry which is preliminary data.</text>
</comment>
<dbReference type="AlphaFoldDB" id="A0A2M8L4Y7"/>
<evidence type="ECO:0000313" key="4">
    <source>
        <dbReference type="Proteomes" id="UP000229500"/>
    </source>
</evidence>
<protein>
    <recommendedName>
        <fullName evidence="2">Antitoxin</fullName>
    </recommendedName>
</protein>
<dbReference type="Pfam" id="PF02604">
    <property type="entry name" value="PhdYeFM_antitox"/>
    <property type="match status" value="1"/>
</dbReference>
<evidence type="ECO:0000256" key="2">
    <source>
        <dbReference type="RuleBase" id="RU362080"/>
    </source>
</evidence>
<dbReference type="Proteomes" id="UP000229500">
    <property type="component" value="Unassembled WGS sequence"/>
</dbReference>
<name>A0A2M8L4Y7_9BACT</name>
<dbReference type="InterPro" id="IPR036165">
    <property type="entry name" value="YefM-like_sf"/>
</dbReference>
<organism evidence="3 4">
    <name type="scientific">Candidatus Shapirobacteria bacterium CG10_big_fil_rev_8_21_14_0_10_38_14</name>
    <dbReference type="NCBI Taxonomy" id="1974483"/>
    <lineage>
        <taxon>Bacteria</taxon>
        <taxon>Candidatus Shapironibacteriota</taxon>
    </lineage>
</organism>
<accession>A0A2M8L4Y7</accession>
<comment type="function">
    <text evidence="2">Antitoxin component of a type II toxin-antitoxin (TA) system.</text>
</comment>
<comment type="similarity">
    <text evidence="1 2">Belongs to the phD/YefM antitoxin family.</text>
</comment>
<gene>
    <name evidence="3" type="ORF">COU96_02735</name>
</gene>
<dbReference type="InterPro" id="IPR006442">
    <property type="entry name" value="Antitoxin_Phd/YefM"/>
</dbReference>
<dbReference type="EMBL" id="PFEL01000097">
    <property type="protein sequence ID" value="PJE68903.1"/>
    <property type="molecule type" value="Genomic_DNA"/>
</dbReference>
<reference evidence="4" key="1">
    <citation type="submission" date="2017-09" db="EMBL/GenBank/DDBJ databases">
        <title>Depth-based differentiation of microbial function through sediment-hosted aquifers and enrichment of novel symbionts in the deep terrestrial subsurface.</title>
        <authorList>
            <person name="Probst A.J."/>
            <person name="Ladd B."/>
            <person name="Jarett J.K."/>
            <person name="Geller-Mcgrath D.E."/>
            <person name="Sieber C.M.K."/>
            <person name="Emerson J.B."/>
            <person name="Anantharaman K."/>
            <person name="Thomas B.C."/>
            <person name="Malmstrom R."/>
            <person name="Stieglmeier M."/>
            <person name="Klingl A."/>
            <person name="Woyke T."/>
            <person name="Ryan C.M."/>
            <person name="Banfield J.F."/>
        </authorList>
    </citation>
    <scope>NUCLEOTIDE SEQUENCE [LARGE SCALE GENOMIC DNA]</scope>
</reference>